<gene>
    <name evidence="2" type="ORF">SAMN05216552_105711</name>
</gene>
<protein>
    <submittedName>
        <fullName evidence="2">Uncharacterized protein</fullName>
    </submittedName>
</protein>
<dbReference type="RefSeq" id="WP_143133446.1">
    <property type="nucleotide sequence ID" value="NZ_FPBO01000057.1"/>
</dbReference>
<dbReference type="Proteomes" id="UP000199391">
    <property type="component" value="Unassembled WGS sequence"/>
</dbReference>
<sequence length="220" mass="22763">MRKRPSLLPGLLVSLLLHGGLLYLAASYRHAPEQPVAEAQRMLVRLVPKAEPAAAPQASGEETVTARAPRRAARLPPAPASAGVIAALPRPAEAPLESEADAAAVAAKSVPAAPARTQDPADPFAEHKTPAPEPGQFDANTALKSARKLATAKATRDDPAVAQIYDKPINPIRSGSELGRNVAGAARADCKNVAAGTGVLAIVIVPLILLTDKKDSGCKW</sequence>
<dbReference type="AlphaFoldDB" id="A0A1I7M4U3"/>
<accession>A0A1I7M4U3</accession>
<dbReference type="EMBL" id="FPBO01000057">
    <property type="protein sequence ID" value="SFV16961.1"/>
    <property type="molecule type" value="Genomic_DNA"/>
</dbReference>
<evidence type="ECO:0000256" key="1">
    <source>
        <dbReference type="SAM" id="MobiDB-lite"/>
    </source>
</evidence>
<proteinExistence type="predicted"/>
<dbReference type="STRING" id="1035707.SAMN05216552_105711"/>
<feature type="region of interest" description="Disordered" evidence="1">
    <location>
        <begin position="51"/>
        <end position="77"/>
    </location>
</feature>
<evidence type="ECO:0000313" key="2">
    <source>
        <dbReference type="EMBL" id="SFV16961.1"/>
    </source>
</evidence>
<name>A0A1I7M4U3_9BURK</name>
<keyword evidence="3" id="KW-1185">Reference proteome</keyword>
<evidence type="ECO:0000313" key="3">
    <source>
        <dbReference type="Proteomes" id="UP000199391"/>
    </source>
</evidence>
<organism evidence="2 3">
    <name type="scientific">Pseudoduganella namucuonensis</name>
    <dbReference type="NCBI Taxonomy" id="1035707"/>
    <lineage>
        <taxon>Bacteria</taxon>
        <taxon>Pseudomonadati</taxon>
        <taxon>Pseudomonadota</taxon>
        <taxon>Betaproteobacteria</taxon>
        <taxon>Burkholderiales</taxon>
        <taxon>Oxalobacteraceae</taxon>
        <taxon>Telluria group</taxon>
        <taxon>Pseudoduganella</taxon>
    </lineage>
</organism>
<reference evidence="3" key="1">
    <citation type="submission" date="2016-10" db="EMBL/GenBank/DDBJ databases">
        <authorList>
            <person name="Varghese N."/>
            <person name="Submissions S."/>
        </authorList>
    </citation>
    <scope>NUCLEOTIDE SEQUENCE [LARGE SCALE GENOMIC DNA]</scope>
    <source>
        <strain evidence="3">CGMCC 1.11014</strain>
    </source>
</reference>
<dbReference type="OrthoDB" id="8703226at2"/>
<feature type="region of interest" description="Disordered" evidence="1">
    <location>
        <begin position="111"/>
        <end position="137"/>
    </location>
</feature>